<dbReference type="Gene3D" id="3.40.50.300">
    <property type="entry name" value="P-loop containing nucleotide triphosphate hydrolases"/>
    <property type="match status" value="1"/>
</dbReference>
<dbReference type="GO" id="GO:0003924">
    <property type="term" value="F:GTPase activity"/>
    <property type="evidence" value="ECO:0007669"/>
    <property type="project" value="InterPro"/>
</dbReference>
<dbReference type="OrthoDB" id="5342685at2759"/>
<evidence type="ECO:0000313" key="4">
    <source>
        <dbReference type="Proteomes" id="UP000193144"/>
    </source>
</evidence>
<feature type="region of interest" description="Disordered" evidence="1">
    <location>
        <begin position="325"/>
        <end position="359"/>
    </location>
</feature>
<feature type="compositionally biased region" description="Polar residues" evidence="1">
    <location>
        <begin position="157"/>
        <end position="168"/>
    </location>
</feature>
<accession>A0A1Y2A012</accession>
<dbReference type="PANTHER" id="PTHR43721">
    <property type="entry name" value="ELONGATION FACTOR TU-RELATED"/>
    <property type="match status" value="1"/>
</dbReference>
<dbReference type="InterPro" id="IPR027417">
    <property type="entry name" value="P-loop_NTPase"/>
</dbReference>
<dbReference type="SUPFAM" id="SSF52540">
    <property type="entry name" value="P-loop containing nucleoside triphosphate hydrolases"/>
    <property type="match status" value="1"/>
</dbReference>
<feature type="domain" description="Tr-type G" evidence="2">
    <location>
        <begin position="363"/>
        <end position="629"/>
    </location>
</feature>
<dbReference type="EMBL" id="MCFA01000022">
    <property type="protein sequence ID" value="ORY15873.1"/>
    <property type="molecule type" value="Genomic_DNA"/>
</dbReference>
<comment type="caution">
    <text evidence="3">The sequence shown here is derived from an EMBL/GenBank/DDBJ whole genome shotgun (WGS) entry which is preliminary data.</text>
</comment>
<dbReference type="GO" id="GO:0003746">
    <property type="term" value="F:translation elongation factor activity"/>
    <property type="evidence" value="ECO:0007669"/>
    <property type="project" value="TreeGrafter"/>
</dbReference>
<keyword evidence="4" id="KW-1185">Reference proteome</keyword>
<sequence>RQNASINVPAVPNTLFAYKFSINIYSTYFPAYTAALCSLNAAACCQPLDALSSCTSSNSNNMASIFTFDPDPPRVSSPWSTPPPGARPGRAIPQDVDPNPPQARRGVGDSGITRLEAEPQEGPTEYKLHLLLRRRRSFTRSSTGQHISGSRRRVESPASTPVSRSISESGLAVNTAPPLSSSNARQHRLEQLTTQLLWRLQQSCPYHISSSTDLVLPHLPEEAKLSVPTVPGRLLPGLQESKGALYEIGVADDGTFVGLADDEMEESLNNLRAMAASLGCCVDILRMVEVGDCEWTEGLLQKKVHTGKLWVAEAFVRPDQSLIAREGPKDAEQDSVSSPIPALNVPSSTSGANSHHASTQQLRISLTGATMSGKSSLLGSLSTATLDNGRGKSRLSLLKHRHEIISGMTSSVTQELIGYQDVKDQDGTRTSVQVVSYGAGNVSSWVDIHASAESGRLVFLSDSAGHPRFRRTTVRGLIGWDPHWTLLCIPADSTEDSSGKTGASLTSQEILGLVAADVDLSQSHLQLCLNLELPLVVIITKLDLATKVGLRQTLSKLLSALKVTGRKPCIVHDTSGPVSEAELNTVSKDDLLEAGRIVGALDSDPLATVPIILTSAVKGTGIDKLHAFLRELPIPSASDAPQDSPRTLFYVEDIYGNILAPSKTLSLSTSKSSDRSAVIGGHLRYGTLHVGDQLLLGPYPVDTTPDDSDSGSGRGSTPPNRSHRNSPVPTSRSFPGALHKGQAGNIALRSRSDGGDRHAEWRRVRITSLRNLRLPVRSLHAGQVGTIGVAPLDLPIASPAVVRIRKGMVLMDMDGQAKADRVIVVRFSGLNAQAVKNLTVGSAVVVYVASVRASAKVVSVAPEVEPVDSGSTMALETPDDDEDVGFGFGFEDDDTGPGAAGETAPAKETATVVTFQFIASREFVELDTKVLVLPGGGPGLFGGNERGEKGVAGLEGFVGRVLEGYG</sequence>
<dbReference type="InterPro" id="IPR050055">
    <property type="entry name" value="EF-Tu_GTPase"/>
</dbReference>
<feature type="region of interest" description="Disordered" evidence="1">
    <location>
        <begin position="139"/>
        <end position="184"/>
    </location>
</feature>
<feature type="compositionally biased region" description="Polar residues" evidence="1">
    <location>
        <begin position="139"/>
        <end position="148"/>
    </location>
</feature>
<dbReference type="STRING" id="1231657.A0A1Y2A012"/>
<dbReference type="GO" id="GO:0005525">
    <property type="term" value="F:GTP binding"/>
    <property type="evidence" value="ECO:0007669"/>
    <property type="project" value="InterPro"/>
</dbReference>
<name>A0A1Y2A012_9PLEO</name>
<organism evidence="3 4">
    <name type="scientific">Clohesyomyces aquaticus</name>
    <dbReference type="NCBI Taxonomy" id="1231657"/>
    <lineage>
        <taxon>Eukaryota</taxon>
        <taxon>Fungi</taxon>
        <taxon>Dikarya</taxon>
        <taxon>Ascomycota</taxon>
        <taxon>Pezizomycotina</taxon>
        <taxon>Dothideomycetes</taxon>
        <taxon>Pleosporomycetidae</taxon>
        <taxon>Pleosporales</taxon>
        <taxon>Lindgomycetaceae</taxon>
        <taxon>Clohesyomyces</taxon>
    </lineage>
</organism>
<dbReference type="Pfam" id="PF00009">
    <property type="entry name" value="GTP_EFTU"/>
    <property type="match status" value="1"/>
</dbReference>
<dbReference type="PANTHER" id="PTHR43721:SF30">
    <property type="entry name" value="TR-TYPE G DOMAIN-CONTAINING PROTEIN"/>
    <property type="match status" value="1"/>
</dbReference>
<dbReference type="Proteomes" id="UP000193144">
    <property type="component" value="Unassembled WGS sequence"/>
</dbReference>
<reference evidence="3 4" key="1">
    <citation type="submission" date="2016-07" db="EMBL/GenBank/DDBJ databases">
        <title>Pervasive Adenine N6-methylation of Active Genes in Fungi.</title>
        <authorList>
            <consortium name="DOE Joint Genome Institute"/>
            <person name="Mondo S.J."/>
            <person name="Dannebaum R.O."/>
            <person name="Kuo R.C."/>
            <person name="Labutti K."/>
            <person name="Haridas S."/>
            <person name="Kuo A."/>
            <person name="Salamov A."/>
            <person name="Ahrendt S.R."/>
            <person name="Lipzen A."/>
            <person name="Sullivan W."/>
            <person name="Andreopoulos W.B."/>
            <person name="Clum A."/>
            <person name="Lindquist E."/>
            <person name="Daum C."/>
            <person name="Ramamoorthy G.K."/>
            <person name="Gryganskyi A."/>
            <person name="Culley D."/>
            <person name="Magnuson J.K."/>
            <person name="James T.Y."/>
            <person name="O'Malley M.A."/>
            <person name="Stajich J.E."/>
            <person name="Spatafora J.W."/>
            <person name="Visel A."/>
            <person name="Grigoriev I.V."/>
        </authorList>
    </citation>
    <scope>NUCLEOTIDE SEQUENCE [LARGE SCALE GENOMIC DNA]</scope>
    <source>
        <strain evidence="3 4">CBS 115471</strain>
    </source>
</reference>
<feature type="non-terminal residue" evidence="3">
    <location>
        <position position="1"/>
    </location>
</feature>
<evidence type="ECO:0000259" key="2">
    <source>
        <dbReference type="Pfam" id="PF00009"/>
    </source>
</evidence>
<feature type="region of interest" description="Disordered" evidence="1">
    <location>
        <begin position="65"/>
        <end position="125"/>
    </location>
</feature>
<proteinExistence type="predicted"/>
<dbReference type="AlphaFoldDB" id="A0A1Y2A012"/>
<protein>
    <recommendedName>
        <fullName evidence="2">Tr-type G domain-containing protein</fullName>
    </recommendedName>
</protein>
<feature type="compositionally biased region" description="Polar residues" evidence="1">
    <location>
        <begin position="345"/>
        <end position="359"/>
    </location>
</feature>
<feature type="region of interest" description="Disordered" evidence="1">
    <location>
        <begin position="696"/>
        <end position="754"/>
    </location>
</feature>
<gene>
    <name evidence="3" type="ORF">BCR34DRAFT_477123</name>
</gene>
<evidence type="ECO:0000256" key="1">
    <source>
        <dbReference type="SAM" id="MobiDB-lite"/>
    </source>
</evidence>
<dbReference type="InterPro" id="IPR000795">
    <property type="entry name" value="T_Tr_GTP-bd_dom"/>
</dbReference>
<evidence type="ECO:0000313" key="3">
    <source>
        <dbReference type="EMBL" id="ORY15873.1"/>
    </source>
</evidence>